<dbReference type="AlphaFoldDB" id="A0A195F3F6"/>
<proteinExistence type="predicted"/>
<gene>
    <name evidence="1" type="ORF">ALC56_10884</name>
</gene>
<protein>
    <submittedName>
        <fullName evidence="1">Uncharacterized protein</fullName>
    </submittedName>
</protein>
<keyword evidence="2" id="KW-1185">Reference proteome</keyword>
<dbReference type="EMBL" id="KQ981855">
    <property type="protein sequence ID" value="KYN34916.1"/>
    <property type="molecule type" value="Genomic_DNA"/>
</dbReference>
<evidence type="ECO:0000313" key="1">
    <source>
        <dbReference type="EMBL" id="KYN34916.1"/>
    </source>
</evidence>
<reference evidence="1 2" key="1">
    <citation type="submission" date="2016-03" db="EMBL/GenBank/DDBJ databases">
        <title>Trachymyrmex septentrionalis WGS genome.</title>
        <authorList>
            <person name="Nygaard S."/>
            <person name="Hu H."/>
            <person name="Boomsma J."/>
            <person name="Zhang G."/>
        </authorList>
    </citation>
    <scope>NUCLEOTIDE SEQUENCE [LARGE SCALE GENOMIC DNA]</scope>
    <source>
        <strain evidence="1">Tsep2-gDNA-1</strain>
        <tissue evidence="1">Whole body</tissue>
    </source>
</reference>
<accession>A0A195F3F6</accession>
<evidence type="ECO:0000313" key="2">
    <source>
        <dbReference type="Proteomes" id="UP000078541"/>
    </source>
</evidence>
<dbReference type="Proteomes" id="UP000078541">
    <property type="component" value="Unassembled WGS sequence"/>
</dbReference>
<organism evidence="1 2">
    <name type="scientific">Trachymyrmex septentrionalis</name>
    <dbReference type="NCBI Taxonomy" id="34720"/>
    <lineage>
        <taxon>Eukaryota</taxon>
        <taxon>Metazoa</taxon>
        <taxon>Ecdysozoa</taxon>
        <taxon>Arthropoda</taxon>
        <taxon>Hexapoda</taxon>
        <taxon>Insecta</taxon>
        <taxon>Pterygota</taxon>
        <taxon>Neoptera</taxon>
        <taxon>Endopterygota</taxon>
        <taxon>Hymenoptera</taxon>
        <taxon>Apocrita</taxon>
        <taxon>Aculeata</taxon>
        <taxon>Formicoidea</taxon>
        <taxon>Formicidae</taxon>
        <taxon>Myrmicinae</taxon>
        <taxon>Trachymyrmex</taxon>
    </lineage>
</organism>
<sequence length="50" mass="5720">MTSQRWVIIFTSIALQSRVTSFVALRKYTLVPFGCISLRFDVLVDRTSPV</sequence>
<name>A0A195F3F6_9HYME</name>